<feature type="domain" description="CdiI immunity protein" evidence="1">
    <location>
        <begin position="6"/>
        <end position="90"/>
    </location>
</feature>
<reference evidence="3" key="1">
    <citation type="submission" date="2021-01" db="EMBL/GenBank/DDBJ databases">
        <title>Genome public.</title>
        <authorList>
            <person name="Liu C."/>
            <person name="Sun Q."/>
        </authorList>
    </citation>
    <scope>NUCLEOTIDE SEQUENCE [LARGE SCALE GENOMIC DNA]</scope>
    <source>
        <strain evidence="3">YIM B02505</strain>
    </source>
</reference>
<name>A0ABS1ETG5_9CLOT</name>
<dbReference type="RefSeq" id="WP_200272095.1">
    <property type="nucleotide sequence ID" value="NZ_JAENHN010000050.1"/>
</dbReference>
<dbReference type="Pfam" id="PF18593">
    <property type="entry name" value="CdiI_2"/>
    <property type="match status" value="1"/>
</dbReference>
<protein>
    <recommendedName>
        <fullName evidence="1">CdiI immunity protein domain-containing protein</fullName>
    </recommendedName>
</protein>
<evidence type="ECO:0000259" key="1">
    <source>
        <dbReference type="Pfam" id="PF18593"/>
    </source>
</evidence>
<sequence length="96" mass="11179">MDNSYMEKLEAFLAGTFHQDIDSPEDALDDYISEVGKEWLQDIVDSAETFLKSEIGLEEKNEFIETNAEIFFPAIQLTPLQWFNSIIERLKKEMLN</sequence>
<comment type="caution">
    <text evidence="2">The sequence shown here is derived from an EMBL/GenBank/DDBJ whole genome shotgun (WGS) entry which is preliminary data.</text>
</comment>
<evidence type="ECO:0000313" key="2">
    <source>
        <dbReference type="EMBL" id="MBK1812667.1"/>
    </source>
</evidence>
<accession>A0ABS1ETG5</accession>
<evidence type="ECO:0000313" key="3">
    <source>
        <dbReference type="Proteomes" id="UP000596739"/>
    </source>
</evidence>
<organism evidence="2 3">
    <name type="scientific">Clostridium yunnanense</name>
    <dbReference type="NCBI Taxonomy" id="2800325"/>
    <lineage>
        <taxon>Bacteria</taxon>
        <taxon>Bacillati</taxon>
        <taxon>Bacillota</taxon>
        <taxon>Clostridia</taxon>
        <taxon>Eubacteriales</taxon>
        <taxon>Clostridiaceae</taxon>
        <taxon>Clostridium</taxon>
    </lineage>
</organism>
<keyword evidence="3" id="KW-1185">Reference proteome</keyword>
<dbReference type="InterPro" id="IPR041129">
    <property type="entry name" value="CdiI_2"/>
</dbReference>
<dbReference type="EMBL" id="JAENHN010000050">
    <property type="protein sequence ID" value="MBK1812667.1"/>
    <property type="molecule type" value="Genomic_DNA"/>
</dbReference>
<proteinExistence type="predicted"/>
<dbReference type="Proteomes" id="UP000596739">
    <property type="component" value="Unassembled WGS sequence"/>
</dbReference>
<gene>
    <name evidence="2" type="ORF">JHL18_18770</name>
</gene>